<name>A0A839QE09_MYCIR</name>
<evidence type="ECO:0000313" key="3">
    <source>
        <dbReference type="Proteomes" id="UP000550501"/>
    </source>
</evidence>
<sequence length="165" mass="16822">MRTTALAAAAFVAVSGALAATAGVGPAAAAPGAGPTPLPFQQTLRRCDFTEFQYFGPAFYGRPSGSLRVEGGEVVADILFATGAANTRYDLKLIQVDRPSAQPCNPGDPGVAGTTLFTDAAGAGSATVRAPKAPGATGAWVSLTRPGQFSQLPEEFYTTNFVVPI</sequence>
<organism evidence="2 3">
    <name type="scientific">Mycolicibacterium iranicum</name>
    <name type="common">Mycobacterium iranicum</name>
    <dbReference type="NCBI Taxonomy" id="912594"/>
    <lineage>
        <taxon>Bacteria</taxon>
        <taxon>Bacillati</taxon>
        <taxon>Actinomycetota</taxon>
        <taxon>Actinomycetes</taxon>
        <taxon>Mycobacteriales</taxon>
        <taxon>Mycobacteriaceae</taxon>
        <taxon>Mycolicibacterium</taxon>
    </lineage>
</organism>
<keyword evidence="3" id="KW-1185">Reference proteome</keyword>
<protein>
    <recommendedName>
        <fullName evidence="4">Secreted protein</fullName>
    </recommendedName>
</protein>
<dbReference type="AlphaFoldDB" id="A0A839QE09"/>
<dbReference type="RefSeq" id="WP_183471722.1">
    <property type="nucleotide sequence ID" value="NZ_JACHVU010000011.1"/>
</dbReference>
<dbReference type="EMBL" id="JACHVU010000011">
    <property type="protein sequence ID" value="MBB2992725.1"/>
    <property type="molecule type" value="Genomic_DNA"/>
</dbReference>
<proteinExistence type="predicted"/>
<gene>
    <name evidence="2" type="ORF">FHR72_004229</name>
</gene>
<evidence type="ECO:0000313" key="2">
    <source>
        <dbReference type="EMBL" id="MBB2992725.1"/>
    </source>
</evidence>
<comment type="caution">
    <text evidence="2">The sequence shown here is derived from an EMBL/GenBank/DDBJ whole genome shotgun (WGS) entry which is preliminary data.</text>
</comment>
<keyword evidence="1" id="KW-0732">Signal</keyword>
<feature type="signal peptide" evidence="1">
    <location>
        <begin position="1"/>
        <end position="19"/>
    </location>
</feature>
<evidence type="ECO:0008006" key="4">
    <source>
        <dbReference type="Google" id="ProtNLM"/>
    </source>
</evidence>
<evidence type="ECO:0000256" key="1">
    <source>
        <dbReference type="SAM" id="SignalP"/>
    </source>
</evidence>
<reference evidence="2 3" key="1">
    <citation type="submission" date="2020-08" db="EMBL/GenBank/DDBJ databases">
        <title>The Agave Microbiome: Exploring the role of microbial communities in plant adaptations to desert environments.</title>
        <authorList>
            <person name="Partida-Martinez L.P."/>
        </authorList>
    </citation>
    <scope>NUCLEOTIDE SEQUENCE [LARGE SCALE GENOMIC DNA]</scope>
    <source>
        <strain evidence="2 3">AT2.18</strain>
    </source>
</reference>
<feature type="chain" id="PRO_5038362624" description="Secreted protein" evidence="1">
    <location>
        <begin position="20"/>
        <end position="165"/>
    </location>
</feature>
<dbReference type="Proteomes" id="UP000550501">
    <property type="component" value="Unassembled WGS sequence"/>
</dbReference>
<accession>A0A839QE09</accession>